<dbReference type="InterPro" id="IPR002477">
    <property type="entry name" value="Peptidoglycan-bd-like"/>
</dbReference>
<evidence type="ECO:0000259" key="2">
    <source>
        <dbReference type="Pfam" id="PF01471"/>
    </source>
</evidence>
<sequence length="1492" mass="161350">MNTRFRSISIVLACLIGLVVLAVPLPTRAQSLDNVLGLILEGARNQGHGTRRYIDPPVRERRYIDPPVRRDGPAARRDAAAAGEPAMDLRTRRGVQAAMRSLGLYDGPIDGALGRGSREAIKRYQASVGAPATGFVTEGQLASLQAGVPNDAVADDMDGPAAEGKGFDATGDGASTAGWDDATWPGAAPPGAGRAGPEDAGDATTIVYDFDDNRVHPVTAGEPSLMHEIVRRIVKQAPQVLDDKDLLRFWLDGYRYANFRQTEMAALLDQVSRGDEFEKGEALERFKTILAAEATDAPLTVVRVRYLLLGSYAFGKGYFPLGETASRSAVSGLAPEMEVVSSGRHAALTVEADGWYPIDRLPYAEAEAKSFVKGLEGNRLIAVAMRLKLTDFSASDAESGVFIPPMRRLPNVKATAAIERLSVHYPNPKPGERIGALIADLPVAKDAAPAAPRPSSALQSWTLLGVPAADGELLLPNMGSDYRGQFRESGTTPEASAGLMRALMLRGLRQNPKLAEEPAMIHLYSWCFLEPAQYKQLFPHGHPGFGLADTLDSISPGQMDVFARRELVNGFRDTYLPRLVAMAPELPVRFRFTVPFRMGTYDFDKGAFPLRLEESYAETKDAGTGGPVVLLPSEGGSGAASYARAKGRLAFRTDLAALPDKVAMAEKPARDFLAAVRRQAGDRQPTLFAAITFEAASGDVPAVASPIESYVNSLAEAQKLPQALRHGYADARFSGKVVRLALYLDPQLRRLVREIDLTPLRQAAPKAPALPDDGIDPADRVGDRQPLNRWNLLALGARQSGAEAEIESILQDTRDYREANEFDRNGVMQTLRGKLGVSLPRPGRDLYLSGVATLGEYDETRQGFAIRDFALTTREDTRAPMLDAQRFDVRIANNGFLQFLPMAPDAARRLVAGSANRVFPALLKVRPAEVATLSRPNGSPSQLRFAMIAEEMLLVDVKTERRVLARRATDADRALATIPSLATPETVRLAVSPPIMPLNDETMALVTLRETGRDLDDATLRWLFAARIEAERQGSNDPVERLDLSPYGRFFSAATGELDEAAINRLLPVFKAWTVQRIAALPNRFRMVFTRSQAASVSFTTDIAGMSSDYDPVLETLGITRQAFQAAQTAAYAKANGGEPPRSIGGSVIALRGPFRKDRTAALMPLPEIAVPDAARAQFSGFVLDFVLRRVEKGEVRDGDGALLAFDAAPDEVRWYKDPKSAGKPWPQLAISKVEPVPERQPVPSARLDIVGLTLGLAQDEAERLIEQHMTVGQVLEIKGESRGPTDVGEAARLYISADGTDFISVLYGPTLLPAKVYGIARTLHMPAGSVAEGPLWNALTKKYGEPSVAGRHEWGRSADLSNCTSGGAPDFLDWRQMPLLKGPPILQTIGGEELGSSPETIRQALIARRIYRLAFDLGLPASTDFNACGPVLAARVDMLGIAKFGGEPELPGGATTTLSTRLIDHLAHRRAMEEAAKTAATQPLPTADVKL</sequence>
<organism evidence="3 4">
    <name type="scientific">Aureimonas endophytica</name>
    <dbReference type="NCBI Taxonomy" id="2027858"/>
    <lineage>
        <taxon>Bacteria</taxon>
        <taxon>Pseudomonadati</taxon>
        <taxon>Pseudomonadota</taxon>
        <taxon>Alphaproteobacteria</taxon>
        <taxon>Hyphomicrobiales</taxon>
        <taxon>Aurantimonadaceae</taxon>
        <taxon>Aureimonas</taxon>
    </lineage>
</organism>
<evidence type="ECO:0000256" key="1">
    <source>
        <dbReference type="SAM" id="MobiDB-lite"/>
    </source>
</evidence>
<gene>
    <name evidence="3" type="ORF">GCM10011390_06300</name>
</gene>
<dbReference type="SUPFAM" id="SSF47090">
    <property type="entry name" value="PGBD-like"/>
    <property type="match status" value="1"/>
</dbReference>
<feature type="compositionally biased region" description="Basic and acidic residues" evidence="1">
    <location>
        <begin position="63"/>
        <end position="79"/>
    </location>
</feature>
<comment type="caution">
    <text evidence="3">The sequence shown here is derived from an EMBL/GenBank/DDBJ whole genome shotgun (WGS) entry which is preliminary data.</text>
</comment>
<keyword evidence="4" id="KW-1185">Reference proteome</keyword>
<name>A0A916ZEC0_9HYPH</name>
<feature type="region of interest" description="Disordered" evidence="1">
    <location>
        <begin position="154"/>
        <end position="202"/>
    </location>
</feature>
<protein>
    <recommendedName>
        <fullName evidence="2">Peptidoglycan binding-like domain-containing protein</fullName>
    </recommendedName>
</protein>
<dbReference type="Proteomes" id="UP000644699">
    <property type="component" value="Unassembled WGS sequence"/>
</dbReference>
<evidence type="ECO:0000313" key="3">
    <source>
        <dbReference type="EMBL" id="GGD90256.1"/>
    </source>
</evidence>
<dbReference type="InterPro" id="IPR036365">
    <property type="entry name" value="PGBD-like_sf"/>
</dbReference>
<feature type="compositionally biased region" description="Low complexity" evidence="1">
    <location>
        <begin position="180"/>
        <end position="192"/>
    </location>
</feature>
<reference evidence="3" key="1">
    <citation type="journal article" date="2014" name="Int. J. Syst. Evol. Microbiol.">
        <title>Complete genome sequence of Corynebacterium casei LMG S-19264T (=DSM 44701T), isolated from a smear-ripened cheese.</title>
        <authorList>
            <consortium name="US DOE Joint Genome Institute (JGI-PGF)"/>
            <person name="Walter F."/>
            <person name="Albersmeier A."/>
            <person name="Kalinowski J."/>
            <person name="Ruckert C."/>
        </authorList>
    </citation>
    <scope>NUCLEOTIDE SEQUENCE</scope>
    <source>
        <strain evidence="3">CGMCC 1.15367</strain>
    </source>
</reference>
<proteinExistence type="predicted"/>
<evidence type="ECO:0000313" key="4">
    <source>
        <dbReference type="Proteomes" id="UP000644699"/>
    </source>
</evidence>
<accession>A0A916ZEC0</accession>
<feature type="region of interest" description="Disordered" evidence="1">
    <location>
        <begin position="63"/>
        <end position="85"/>
    </location>
</feature>
<feature type="domain" description="Peptidoglycan binding-like" evidence="2">
    <location>
        <begin position="95"/>
        <end position="144"/>
    </location>
</feature>
<reference evidence="3" key="2">
    <citation type="submission" date="2020-09" db="EMBL/GenBank/DDBJ databases">
        <authorList>
            <person name="Sun Q."/>
            <person name="Zhou Y."/>
        </authorList>
    </citation>
    <scope>NUCLEOTIDE SEQUENCE</scope>
    <source>
        <strain evidence="3">CGMCC 1.15367</strain>
    </source>
</reference>
<dbReference type="Pfam" id="PF01471">
    <property type="entry name" value="PG_binding_1"/>
    <property type="match status" value="1"/>
</dbReference>
<dbReference type="InterPro" id="IPR036366">
    <property type="entry name" value="PGBDSf"/>
</dbReference>
<dbReference type="Gene3D" id="1.10.101.10">
    <property type="entry name" value="PGBD-like superfamily/PGBD"/>
    <property type="match status" value="1"/>
</dbReference>
<dbReference type="EMBL" id="BMIQ01000001">
    <property type="protein sequence ID" value="GGD90256.1"/>
    <property type="molecule type" value="Genomic_DNA"/>
</dbReference>